<dbReference type="Pfam" id="PF13456">
    <property type="entry name" value="RVT_3"/>
    <property type="match status" value="1"/>
</dbReference>
<evidence type="ECO:0000259" key="3">
    <source>
        <dbReference type="Pfam" id="PF13966"/>
    </source>
</evidence>
<feature type="region of interest" description="Disordered" evidence="1">
    <location>
        <begin position="393"/>
        <end position="421"/>
    </location>
</feature>
<feature type="compositionally biased region" description="Polar residues" evidence="1">
    <location>
        <begin position="405"/>
        <end position="421"/>
    </location>
</feature>
<evidence type="ECO:0000313" key="5">
    <source>
        <dbReference type="Proteomes" id="UP000823388"/>
    </source>
</evidence>
<evidence type="ECO:0008006" key="6">
    <source>
        <dbReference type="Google" id="ProtNLM"/>
    </source>
</evidence>
<sequence>MSTILFSKSFLHKITTIIRKFWWTGIQEDNPTNPIPFRSWNDICQSKDNGGLGIKDLETVNKSLIIQAAYNIATEKSPILTSVLKSKYFSNKSFWTANNNGPKSIFWSSILQVKKELHNNVIFQIQVGNSSIWSSPSCPIWEDIHNHLLLQVTTNPLPSKVSDLWMPHSHNWDNNLLIQTFDNTAVNEIIKLHPVPNTDQDILRWKPANNGTCTTKAIYNHLASNQIINLPSQGSRSITPQTNQILKRAWKMKNLPPIIKTFAWRLIRRALPTAERASRYSTQPDYNCAACGNIENDAHLFFQCHLPRAVWFSSSPSVITTNLPYEQDGVQLILEQVVMPLNLDDSKFATLLTTMWYIWKARNERKYLGKKWTPIQVHHAVVAFLFSQQHQQSHNSAPISDEDQSTPTQHQTTGTNFLPSAGPTNNATLLQVSSIQGSNHLQQVFGNTIAYPASIHTEGQLPQTNSFRITQPALIEGIRCYTDASTSPDQPTQSYRHAGIEAAALALAATIAQALHFPNVTFLSDSQQLVQALNSNSQENLPDWRAKPFTQIYRNSLPQINGKIFKILRSLNTTADTLARQASLHNSSHNVSFQPVCSFGMHNHQCDLFQALNHVNLQSFRLIAACCC</sequence>
<dbReference type="GO" id="GO:0004523">
    <property type="term" value="F:RNA-DNA hybrid ribonuclease activity"/>
    <property type="evidence" value="ECO:0007669"/>
    <property type="project" value="InterPro"/>
</dbReference>
<organism evidence="4 5">
    <name type="scientific">Panicum virgatum</name>
    <name type="common">Blackwell switchgrass</name>
    <dbReference type="NCBI Taxonomy" id="38727"/>
    <lineage>
        <taxon>Eukaryota</taxon>
        <taxon>Viridiplantae</taxon>
        <taxon>Streptophyta</taxon>
        <taxon>Embryophyta</taxon>
        <taxon>Tracheophyta</taxon>
        <taxon>Spermatophyta</taxon>
        <taxon>Magnoliopsida</taxon>
        <taxon>Liliopsida</taxon>
        <taxon>Poales</taxon>
        <taxon>Poaceae</taxon>
        <taxon>PACMAD clade</taxon>
        <taxon>Panicoideae</taxon>
        <taxon>Panicodae</taxon>
        <taxon>Paniceae</taxon>
        <taxon>Panicinae</taxon>
        <taxon>Panicum</taxon>
        <taxon>Panicum sect. Hiantes</taxon>
    </lineage>
</organism>
<dbReference type="Gene3D" id="3.30.420.10">
    <property type="entry name" value="Ribonuclease H-like superfamily/Ribonuclease H"/>
    <property type="match status" value="1"/>
</dbReference>
<keyword evidence="5" id="KW-1185">Reference proteome</keyword>
<reference evidence="4" key="1">
    <citation type="submission" date="2020-05" db="EMBL/GenBank/DDBJ databases">
        <title>WGS assembly of Panicum virgatum.</title>
        <authorList>
            <person name="Lovell J.T."/>
            <person name="Jenkins J."/>
            <person name="Shu S."/>
            <person name="Juenger T.E."/>
            <person name="Schmutz J."/>
        </authorList>
    </citation>
    <scope>NUCLEOTIDE SEQUENCE</scope>
    <source>
        <strain evidence="4">AP13</strain>
    </source>
</reference>
<dbReference type="GO" id="GO:0003676">
    <property type="term" value="F:nucleic acid binding"/>
    <property type="evidence" value="ECO:0007669"/>
    <property type="project" value="InterPro"/>
</dbReference>
<dbReference type="Pfam" id="PF13966">
    <property type="entry name" value="zf-RVT"/>
    <property type="match status" value="1"/>
</dbReference>
<dbReference type="PANTHER" id="PTHR33116">
    <property type="entry name" value="REVERSE TRANSCRIPTASE ZINC-BINDING DOMAIN-CONTAINING PROTEIN-RELATED-RELATED"/>
    <property type="match status" value="1"/>
</dbReference>
<protein>
    <recommendedName>
        <fullName evidence="6">Reverse transcriptase zinc-binding domain-containing protein</fullName>
    </recommendedName>
</protein>
<accession>A0A8T0Q1Q3</accession>
<evidence type="ECO:0000259" key="2">
    <source>
        <dbReference type="Pfam" id="PF13456"/>
    </source>
</evidence>
<dbReference type="SUPFAM" id="SSF53098">
    <property type="entry name" value="Ribonuclease H-like"/>
    <property type="match status" value="1"/>
</dbReference>
<dbReference type="InterPro" id="IPR002156">
    <property type="entry name" value="RNaseH_domain"/>
</dbReference>
<gene>
    <name evidence="4" type="ORF">PVAP13_8KG399201</name>
</gene>
<dbReference type="PANTHER" id="PTHR33116:SF86">
    <property type="entry name" value="REVERSE TRANSCRIPTASE DOMAIN-CONTAINING PROTEIN"/>
    <property type="match status" value="1"/>
</dbReference>
<feature type="domain" description="Reverse transcriptase zinc-binding" evidence="3">
    <location>
        <begin position="241"/>
        <end position="311"/>
    </location>
</feature>
<comment type="caution">
    <text evidence="4">The sequence shown here is derived from an EMBL/GenBank/DDBJ whole genome shotgun (WGS) entry which is preliminary data.</text>
</comment>
<dbReference type="EMBL" id="CM029051">
    <property type="protein sequence ID" value="KAG2564224.1"/>
    <property type="molecule type" value="Genomic_DNA"/>
</dbReference>
<evidence type="ECO:0000313" key="4">
    <source>
        <dbReference type="EMBL" id="KAG2564224.1"/>
    </source>
</evidence>
<dbReference type="InterPro" id="IPR026960">
    <property type="entry name" value="RVT-Znf"/>
</dbReference>
<dbReference type="InterPro" id="IPR036397">
    <property type="entry name" value="RNaseH_sf"/>
</dbReference>
<evidence type="ECO:0000256" key="1">
    <source>
        <dbReference type="SAM" id="MobiDB-lite"/>
    </source>
</evidence>
<dbReference type="InterPro" id="IPR012337">
    <property type="entry name" value="RNaseH-like_sf"/>
</dbReference>
<name>A0A8T0Q1Q3_PANVG</name>
<proteinExistence type="predicted"/>
<dbReference type="AlphaFoldDB" id="A0A8T0Q1Q3"/>
<dbReference type="Proteomes" id="UP000823388">
    <property type="component" value="Chromosome 8K"/>
</dbReference>
<feature type="domain" description="RNase H type-1" evidence="2">
    <location>
        <begin position="500"/>
        <end position="582"/>
    </location>
</feature>